<accession>A0A7W9YGB4</accession>
<evidence type="ECO:0000313" key="2">
    <source>
        <dbReference type="EMBL" id="MBB6171613.1"/>
    </source>
</evidence>
<gene>
    <name evidence="2" type="ORF">HNR23_001673</name>
</gene>
<protein>
    <submittedName>
        <fullName evidence="2">Uma2 family endonuclease</fullName>
    </submittedName>
</protein>
<dbReference type="PANTHER" id="PTHR35400">
    <property type="entry name" value="SLR1083 PROTEIN"/>
    <property type="match status" value="1"/>
</dbReference>
<name>A0A7W9YGB4_9ACTN</name>
<keyword evidence="3" id="KW-1185">Reference proteome</keyword>
<dbReference type="InterPro" id="IPR011335">
    <property type="entry name" value="Restrct_endonuc-II-like"/>
</dbReference>
<dbReference type="PANTHER" id="PTHR35400:SF3">
    <property type="entry name" value="SLL1072 PROTEIN"/>
    <property type="match status" value="1"/>
</dbReference>
<keyword evidence="2" id="KW-0255">Endonuclease</keyword>
<evidence type="ECO:0000259" key="1">
    <source>
        <dbReference type="Pfam" id="PF05685"/>
    </source>
</evidence>
<dbReference type="SUPFAM" id="SSF52980">
    <property type="entry name" value="Restriction endonuclease-like"/>
    <property type="match status" value="1"/>
</dbReference>
<dbReference type="Proteomes" id="UP000546642">
    <property type="component" value="Unassembled WGS sequence"/>
</dbReference>
<dbReference type="Pfam" id="PF05685">
    <property type="entry name" value="Uma2"/>
    <property type="match status" value="1"/>
</dbReference>
<keyword evidence="2" id="KW-0378">Hydrolase</keyword>
<dbReference type="CDD" id="cd06260">
    <property type="entry name" value="DUF820-like"/>
    <property type="match status" value="1"/>
</dbReference>
<reference evidence="2 3" key="1">
    <citation type="submission" date="2020-08" db="EMBL/GenBank/DDBJ databases">
        <title>Sequencing the genomes of 1000 actinobacteria strains.</title>
        <authorList>
            <person name="Klenk H.-P."/>
        </authorList>
    </citation>
    <scope>NUCLEOTIDE SEQUENCE [LARGE SCALE GENOMIC DNA]</scope>
    <source>
        <strain evidence="2 3">DSM 46659</strain>
    </source>
</reference>
<dbReference type="EMBL" id="JACHDS010000001">
    <property type="protein sequence ID" value="MBB6171613.1"/>
    <property type="molecule type" value="Genomic_DNA"/>
</dbReference>
<keyword evidence="2" id="KW-0540">Nuclease</keyword>
<feature type="domain" description="Putative restriction endonuclease" evidence="1">
    <location>
        <begin position="1"/>
        <end position="150"/>
    </location>
</feature>
<evidence type="ECO:0000313" key="3">
    <source>
        <dbReference type="Proteomes" id="UP000546642"/>
    </source>
</evidence>
<dbReference type="GO" id="GO:0004519">
    <property type="term" value="F:endonuclease activity"/>
    <property type="evidence" value="ECO:0007669"/>
    <property type="project" value="UniProtKB-KW"/>
</dbReference>
<dbReference type="InterPro" id="IPR008538">
    <property type="entry name" value="Uma2"/>
</dbReference>
<dbReference type="AlphaFoldDB" id="A0A7W9YGB4"/>
<proteinExistence type="predicted"/>
<dbReference type="Gene3D" id="3.90.1570.10">
    <property type="entry name" value="tt1808, chain A"/>
    <property type="match status" value="1"/>
</dbReference>
<organism evidence="2 3">
    <name type="scientific">Nocardiopsis mwathae</name>
    <dbReference type="NCBI Taxonomy" id="1472723"/>
    <lineage>
        <taxon>Bacteria</taxon>
        <taxon>Bacillati</taxon>
        <taxon>Actinomycetota</taxon>
        <taxon>Actinomycetes</taxon>
        <taxon>Streptosporangiales</taxon>
        <taxon>Nocardiopsidaceae</taxon>
        <taxon>Nocardiopsis</taxon>
    </lineage>
</organism>
<sequence length="158" mass="17384">MSRTPVPLHNWIVTRFMHQLLQQLPADKSPQSVTSVGVSKEESEDEDYAIPDLVVLPADVAKSAAGWLVPADCAELALEVVSRGSSTTGTDAKPSAYADWEIAIYVLVDPRDGTIVLYADPRDGKYQNVHRMKFGDTVVLPEPLKDIRLETEELSTYG</sequence>
<comment type="caution">
    <text evidence="2">The sequence shown here is derived from an EMBL/GenBank/DDBJ whole genome shotgun (WGS) entry which is preliminary data.</text>
</comment>
<dbReference type="InterPro" id="IPR012296">
    <property type="entry name" value="Nuclease_put_TT1808"/>
</dbReference>